<dbReference type="Pfam" id="PF01740">
    <property type="entry name" value="STAS"/>
    <property type="match status" value="1"/>
</dbReference>
<gene>
    <name evidence="2" type="ORF">ACFOSV_15705</name>
</gene>
<evidence type="ECO:0000259" key="1">
    <source>
        <dbReference type="PROSITE" id="PS50801"/>
    </source>
</evidence>
<dbReference type="CDD" id="cd07043">
    <property type="entry name" value="STAS_anti-anti-sigma_factors"/>
    <property type="match status" value="1"/>
</dbReference>
<dbReference type="Gene3D" id="3.30.750.24">
    <property type="entry name" value="STAS domain"/>
    <property type="match status" value="1"/>
</dbReference>
<feature type="domain" description="STAS" evidence="1">
    <location>
        <begin position="21"/>
        <end position="111"/>
    </location>
</feature>
<evidence type="ECO:0000313" key="3">
    <source>
        <dbReference type="Proteomes" id="UP001595805"/>
    </source>
</evidence>
<accession>A0ABV8AXH8</accession>
<proteinExistence type="predicted"/>
<dbReference type="InterPro" id="IPR036513">
    <property type="entry name" value="STAS_dom_sf"/>
</dbReference>
<dbReference type="SUPFAM" id="SSF52091">
    <property type="entry name" value="SpoIIaa-like"/>
    <property type="match status" value="1"/>
</dbReference>
<dbReference type="EMBL" id="JBHRZS010000007">
    <property type="protein sequence ID" value="MFC3881640.1"/>
    <property type="molecule type" value="Genomic_DNA"/>
</dbReference>
<name>A0ABV8AXH8_9BACT</name>
<comment type="caution">
    <text evidence="2">The sequence shown here is derived from an EMBL/GenBank/DDBJ whole genome shotgun (WGS) entry which is preliminary data.</text>
</comment>
<sequence length="130" mass="14460">MKYSIDKKEQYVIFTPAEEKLDSLLAPKLKSELLTIHAEGFSNLVLDMSQVKYVDSSGLSALLVGDREFGNGGGIFIISGVQEHVMKLLKISMLDKKLNLVNTLEEAGEAIFIHEIENGEDSEETLEEED</sequence>
<protein>
    <submittedName>
        <fullName evidence="2">STAS domain-containing protein</fullName>
    </submittedName>
</protein>
<dbReference type="InterPro" id="IPR002645">
    <property type="entry name" value="STAS_dom"/>
</dbReference>
<reference evidence="3" key="1">
    <citation type="journal article" date="2019" name="Int. J. Syst. Evol. Microbiol.">
        <title>The Global Catalogue of Microorganisms (GCM) 10K type strain sequencing project: providing services to taxonomists for standard genome sequencing and annotation.</title>
        <authorList>
            <consortium name="The Broad Institute Genomics Platform"/>
            <consortium name="The Broad Institute Genome Sequencing Center for Infectious Disease"/>
            <person name="Wu L."/>
            <person name="Ma J."/>
        </authorList>
    </citation>
    <scope>NUCLEOTIDE SEQUENCE [LARGE SCALE GENOMIC DNA]</scope>
    <source>
        <strain evidence="3">CCUG 60523</strain>
    </source>
</reference>
<dbReference type="PROSITE" id="PS50801">
    <property type="entry name" value="STAS"/>
    <property type="match status" value="1"/>
</dbReference>
<keyword evidence="3" id="KW-1185">Reference proteome</keyword>
<dbReference type="Proteomes" id="UP001595805">
    <property type="component" value="Unassembled WGS sequence"/>
</dbReference>
<evidence type="ECO:0000313" key="2">
    <source>
        <dbReference type="EMBL" id="MFC3881640.1"/>
    </source>
</evidence>
<dbReference type="RefSeq" id="WP_377906987.1">
    <property type="nucleotide sequence ID" value="NZ_JBHRZS010000007.1"/>
</dbReference>
<dbReference type="PANTHER" id="PTHR33495">
    <property type="entry name" value="ANTI-SIGMA FACTOR ANTAGONIST TM_1081-RELATED-RELATED"/>
    <property type="match status" value="1"/>
</dbReference>
<organism evidence="2 3">
    <name type="scientific">Algoriphagus namhaensis</name>
    <dbReference type="NCBI Taxonomy" id="915353"/>
    <lineage>
        <taxon>Bacteria</taxon>
        <taxon>Pseudomonadati</taxon>
        <taxon>Bacteroidota</taxon>
        <taxon>Cytophagia</taxon>
        <taxon>Cytophagales</taxon>
        <taxon>Cyclobacteriaceae</taxon>
        <taxon>Algoriphagus</taxon>
    </lineage>
</organism>